<dbReference type="RefSeq" id="WP_072318688.1">
    <property type="nucleotide sequence ID" value="NZ_FPJE01000023.1"/>
</dbReference>
<name>A0A1K1RES4_9FLAO</name>
<gene>
    <name evidence="1" type="ORF">SAMN02927921_03449</name>
</gene>
<protein>
    <submittedName>
        <fullName evidence="1">Uncharacterized protein</fullName>
    </submittedName>
</protein>
<reference evidence="1 2" key="1">
    <citation type="submission" date="2016-11" db="EMBL/GenBank/DDBJ databases">
        <authorList>
            <person name="Jaros S."/>
            <person name="Januszkiewicz K."/>
            <person name="Wedrychowicz H."/>
        </authorList>
    </citation>
    <scope>NUCLEOTIDE SEQUENCE [LARGE SCALE GENOMIC DNA]</scope>
    <source>
        <strain evidence="1 2">CGMCC 1.12145</strain>
    </source>
</reference>
<dbReference type="AlphaFoldDB" id="A0A1K1RES4"/>
<proteinExistence type="predicted"/>
<dbReference type="EMBL" id="FPJE01000023">
    <property type="protein sequence ID" value="SFW70307.1"/>
    <property type="molecule type" value="Genomic_DNA"/>
</dbReference>
<dbReference type="STRING" id="1150368.SAMN02927921_03449"/>
<dbReference type="Proteomes" id="UP000182248">
    <property type="component" value="Unassembled WGS sequence"/>
</dbReference>
<sequence length="255" mass="29875">MKKYKEPYYLVEFNSSICNFEIFINDLPAFIHNTGGIISSHYPINHLILESGKQIISVRILPLKGETSLRKDSFLKIKVFFFDAFTNDYSNSIEVFQYNNTDLDGDIPLIEISEFFFAEVPYALSGWGNSEEIKDCDMELISFYKHLYKSFEGRDVEKIYQIFRTKFNEINTAMYLDDSDDKKDLTKLFKQIDEGEMKLQPFPLNPLVILYNNKVGNVIRENREPVIYYKNNKTNEEFAFPVFVNMNDGDISVIR</sequence>
<evidence type="ECO:0000313" key="2">
    <source>
        <dbReference type="Proteomes" id="UP000182248"/>
    </source>
</evidence>
<organism evidence="1 2">
    <name type="scientific">Sinomicrobium oceani</name>
    <dbReference type="NCBI Taxonomy" id="1150368"/>
    <lineage>
        <taxon>Bacteria</taxon>
        <taxon>Pseudomonadati</taxon>
        <taxon>Bacteroidota</taxon>
        <taxon>Flavobacteriia</taxon>
        <taxon>Flavobacteriales</taxon>
        <taxon>Flavobacteriaceae</taxon>
        <taxon>Sinomicrobium</taxon>
    </lineage>
</organism>
<keyword evidence="2" id="KW-1185">Reference proteome</keyword>
<evidence type="ECO:0000313" key="1">
    <source>
        <dbReference type="EMBL" id="SFW70307.1"/>
    </source>
</evidence>
<dbReference type="OrthoDB" id="1149023at2"/>
<accession>A0A1K1RES4</accession>